<keyword evidence="2" id="KW-1185">Reference proteome</keyword>
<organism evidence="1 2">
    <name type="scientific">Phlebia brevispora</name>
    <dbReference type="NCBI Taxonomy" id="194682"/>
    <lineage>
        <taxon>Eukaryota</taxon>
        <taxon>Fungi</taxon>
        <taxon>Dikarya</taxon>
        <taxon>Basidiomycota</taxon>
        <taxon>Agaricomycotina</taxon>
        <taxon>Agaricomycetes</taxon>
        <taxon>Polyporales</taxon>
        <taxon>Meruliaceae</taxon>
        <taxon>Phlebia</taxon>
    </lineage>
</organism>
<proteinExistence type="predicted"/>
<gene>
    <name evidence="1" type="ORF">NM688_g2176</name>
</gene>
<dbReference type="EMBL" id="JANHOG010000265">
    <property type="protein sequence ID" value="KAJ3556159.1"/>
    <property type="molecule type" value="Genomic_DNA"/>
</dbReference>
<sequence>MYALSLVPTSLLSLLLAWFMPLAHANYFVVQQPSQGTQWTNGQANPVQWTKGVGDGVVMTDIEMSRISVDGLIFVAQNVPTSPGSINIFIQDLPEADDYYLLFLNSTVGVMYGTSPRFSVSGSSNASSPIANAPTVSVSGAPNPTDVFATTFPALANGVAVPGWKAVEGAMPQLLALFGTMAVCLLSGAWIVL</sequence>
<name>A0ACC1T9F1_9APHY</name>
<protein>
    <submittedName>
        <fullName evidence="1">Uncharacterized protein</fullName>
    </submittedName>
</protein>
<evidence type="ECO:0000313" key="2">
    <source>
        <dbReference type="Proteomes" id="UP001148662"/>
    </source>
</evidence>
<evidence type="ECO:0000313" key="1">
    <source>
        <dbReference type="EMBL" id="KAJ3556159.1"/>
    </source>
</evidence>
<comment type="caution">
    <text evidence="1">The sequence shown here is derived from an EMBL/GenBank/DDBJ whole genome shotgun (WGS) entry which is preliminary data.</text>
</comment>
<reference evidence="1" key="1">
    <citation type="submission" date="2022-07" db="EMBL/GenBank/DDBJ databases">
        <title>Genome Sequence of Phlebia brevispora.</title>
        <authorList>
            <person name="Buettner E."/>
        </authorList>
    </citation>
    <scope>NUCLEOTIDE SEQUENCE</scope>
    <source>
        <strain evidence="1">MPL23</strain>
    </source>
</reference>
<dbReference type="Proteomes" id="UP001148662">
    <property type="component" value="Unassembled WGS sequence"/>
</dbReference>
<accession>A0ACC1T9F1</accession>